<organism evidence="1 2">
    <name type="scientific">Serratia phage Tsm2</name>
    <dbReference type="NCBI Taxonomy" id="2787014"/>
    <lineage>
        <taxon>Viruses</taxon>
        <taxon>Duplodnaviria</taxon>
        <taxon>Heunggongvirae</taxon>
        <taxon>Uroviricota</taxon>
        <taxon>Caudoviricetes</taxon>
        <taxon>Sarkviridae</taxon>
        <taxon>Otakuvirus</taxon>
        <taxon>Otakuvirus Tsm2</taxon>
    </lineage>
</organism>
<name>A0A7S9SP65_9CAUD</name>
<protein>
    <recommendedName>
        <fullName evidence="3">AP2/ERF domain-containing protein</fullName>
    </recommendedName>
</protein>
<keyword evidence="2" id="KW-1185">Reference proteome</keyword>
<sequence length="113" mass="12661">MRSLAADILARAGRQVRVTAEPMPAGVAKTCRSSENLQEQRKPAGAARLRNPYYGVHYLATKNLYRARPRDGRRPVDLGSFATAERAALAVRLFLLWRGRGHTDIPRPPYGKY</sequence>
<gene>
    <name evidence="1" type="ORF">SIPHO4S_00015</name>
</gene>
<evidence type="ECO:0008006" key="3">
    <source>
        <dbReference type="Google" id="ProtNLM"/>
    </source>
</evidence>
<dbReference type="Proteomes" id="UP000595016">
    <property type="component" value="Segment"/>
</dbReference>
<evidence type="ECO:0000313" key="1">
    <source>
        <dbReference type="EMBL" id="QPI13711.1"/>
    </source>
</evidence>
<proteinExistence type="predicted"/>
<accession>A0A7S9SP65</accession>
<reference evidence="1 2" key="1">
    <citation type="submission" date="2020-10" db="EMBL/GenBank/DDBJ databases">
        <authorList>
            <person name="Dukhno E.A."/>
            <person name="Kornienko N.O."/>
            <person name="Shybanov S.R."/>
            <person name="Kharina A.V."/>
            <person name="Budzanivska I.G."/>
        </authorList>
    </citation>
    <scope>NUCLEOTIDE SEQUENCE [LARGE SCALE GENOMIC DNA]</scope>
</reference>
<dbReference type="EMBL" id="MW082583">
    <property type="protein sequence ID" value="QPI13711.1"/>
    <property type="molecule type" value="Genomic_DNA"/>
</dbReference>
<evidence type="ECO:0000313" key="2">
    <source>
        <dbReference type="Proteomes" id="UP000595016"/>
    </source>
</evidence>